<dbReference type="EMBL" id="CCRH01000004">
    <property type="protein sequence ID" value="CDZ32999.1"/>
    <property type="molecule type" value="Genomic_DNA"/>
</dbReference>
<evidence type="ECO:0000313" key="3">
    <source>
        <dbReference type="Proteomes" id="UP000046176"/>
    </source>
</evidence>
<dbReference type="Gene3D" id="3.40.50.150">
    <property type="entry name" value="Vaccinia Virus protein VP39"/>
    <property type="match status" value="1"/>
</dbReference>
<organism evidence="2 3">
    <name type="scientific">Neorhizobium galegae bv. officinalis</name>
    <dbReference type="NCBI Taxonomy" id="323656"/>
    <lineage>
        <taxon>Bacteria</taxon>
        <taxon>Pseudomonadati</taxon>
        <taxon>Pseudomonadota</taxon>
        <taxon>Alphaproteobacteria</taxon>
        <taxon>Hyphomicrobiales</taxon>
        <taxon>Rhizobiaceae</taxon>
        <taxon>Rhizobium/Agrobacterium group</taxon>
        <taxon>Neorhizobium</taxon>
    </lineage>
</organism>
<evidence type="ECO:0000313" key="2">
    <source>
        <dbReference type="EMBL" id="CDZ32999.1"/>
    </source>
</evidence>
<protein>
    <submittedName>
        <fullName evidence="2">Methyltransferase FkbM family</fullName>
    </submittedName>
</protein>
<evidence type="ECO:0000259" key="1">
    <source>
        <dbReference type="Pfam" id="PF05050"/>
    </source>
</evidence>
<dbReference type="InterPro" id="IPR052514">
    <property type="entry name" value="SAM-dependent_MTase"/>
</dbReference>
<dbReference type="AlphaFoldDB" id="A0A0T7FDI9"/>
<dbReference type="GO" id="GO:0008168">
    <property type="term" value="F:methyltransferase activity"/>
    <property type="evidence" value="ECO:0007669"/>
    <property type="project" value="UniProtKB-KW"/>
</dbReference>
<name>A0A0T7FDI9_NEOGA</name>
<dbReference type="SUPFAM" id="SSF53335">
    <property type="entry name" value="S-adenosyl-L-methionine-dependent methyltransferases"/>
    <property type="match status" value="1"/>
</dbReference>
<reference evidence="2 3" key="1">
    <citation type="submission" date="2014-08" db="EMBL/GenBank/DDBJ databases">
        <authorList>
            <person name="Chen Y.-H."/>
        </authorList>
    </citation>
    <scope>NUCLEOTIDE SEQUENCE [LARGE SCALE GENOMIC DNA]</scope>
</reference>
<feature type="domain" description="Methyltransferase FkbM" evidence="1">
    <location>
        <begin position="79"/>
        <end position="249"/>
    </location>
</feature>
<gene>
    <name evidence="2" type="ORF">NGAL_HAMBI1145_15970</name>
</gene>
<dbReference type="NCBIfam" id="TIGR01444">
    <property type="entry name" value="fkbM_fam"/>
    <property type="match status" value="1"/>
</dbReference>
<dbReference type="InterPro" id="IPR006342">
    <property type="entry name" value="FkbM_mtfrase"/>
</dbReference>
<dbReference type="Pfam" id="PF05050">
    <property type="entry name" value="Methyltransf_21"/>
    <property type="match status" value="1"/>
</dbReference>
<dbReference type="GO" id="GO:0032259">
    <property type="term" value="P:methylation"/>
    <property type="evidence" value="ECO:0007669"/>
    <property type="project" value="UniProtKB-KW"/>
</dbReference>
<dbReference type="Proteomes" id="UP000046176">
    <property type="component" value="Unassembled WGS sequence"/>
</dbReference>
<keyword evidence="2" id="KW-0808">Transferase</keyword>
<accession>A0A0T7FDI9</accession>
<sequence length="283" mass="30666">MMLSTAAKVRIARWLSTIVLGGRSLLGLSSRVTAHRRGIKWQLNLKEGIDLAIYVLGGFEVRTLKRYEALIKEGDVVLDIGANIGAHTLPLASLVGSSGKVYSFEPTAYAYSKQLVNIGLNPGLAPRIAANQIMLTDSDSSTLPEAIYSSWPLESAEDLHIEHRGRLMGTEGAKVSTLDAFLEGNAVKRVDFIKIDVDGNEASLLRGAKASLVKFRPRIMIELAPYVHGDNPYEFDELVAGITALGYHFDDMATGKRLPSDPSKLKAFIPPLGGLNVLATSSY</sequence>
<proteinExistence type="predicted"/>
<dbReference type="PANTHER" id="PTHR34203">
    <property type="entry name" value="METHYLTRANSFERASE, FKBM FAMILY PROTEIN"/>
    <property type="match status" value="1"/>
</dbReference>
<dbReference type="PANTHER" id="PTHR34203:SF15">
    <property type="entry name" value="SLL1173 PROTEIN"/>
    <property type="match status" value="1"/>
</dbReference>
<keyword evidence="2" id="KW-0489">Methyltransferase</keyword>
<dbReference type="InterPro" id="IPR029063">
    <property type="entry name" value="SAM-dependent_MTases_sf"/>
</dbReference>
<dbReference type="RefSeq" id="WP_046665854.1">
    <property type="nucleotide sequence ID" value="NZ_CCRH01000004.1"/>
</dbReference>